<keyword evidence="11" id="KW-0969">Cilium</keyword>
<evidence type="ECO:0000256" key="4">
    <source>
        <dbReference type="ARBA" id="ARBA00022475"/>
    </source>
</evidence>
<dbReference type="PRINTS" id="PR00953">
    <property type="entry name" value="TYPE3IMRPROT"/>
</dbReference>
<sequence>MLLDPQGTILALFLAFCRMGACIMVLPGFGSARVPTNVRLLVAIAVSMAVLPLLWDTIYPRASSPGATYVGLIVSETAVGVVYGLIARLYTLGMQYAGAILTMSIGFTAPGGSDVLEDTSENQLTNLLSFSALLMLFMMDFHHVVFRALVESYAATPLGDVIDPQKMLITLTDTLRATTGLMLRLASPFLIYGLMFNVAIGLINKLAPQIPVFFISTPFLITGGLFLLYLSIAAFIRQFADGFAMVFLSF</sequence>
<proteinExistence type="inferred from homology"/>
<dbReference type="PANTHER" id="PTHR30065">
    <property type="entry name" value="FLAGELLAR BIOSYNTHETIC PROTEIN FLIR"/>
    <property type="match status" value="1"/>
</dbReference>
<evidence type="ECO:0000256" key="5">
    <source>
        <dbReference type="ARBA" id="ARBA00022692"/>
    </source>
</evidence>
<feature type="transmembrane region" description="Helical" evidence="10">
    <location>
        <begin position="93"/>
        <end position="112"/>
    </location>
</feature>
<dbReference type="Pfam" id="PF01311">
    <property type="entry name" value="Bac_export_1"/>
    <property type="match status" value="1"/>
</dbReference>
<dbReference type="RefSeq" id="WP_247245541.1">
    <property type="nucleotide sequence ID" value="NZ_JALJRA010000016.1"/>
</dbReference>
<dbReference type="NCBIfam" id="TIGR01400">
    <property type="entry name" value="fliR"/>
    <property type="match status" value="1"/>
</dbReference>
<evidence type="ECO:0000256" key="9">
    <source>
        <dbReference type="NCBIfam" id="TIGR01400"/>
    </source>
</evidence>
<evidence type="ECO:0000256" key="1">
    <source>
        <dbReference type="ARBA" id="ARBA00002578"/>
    </source>
</evidence>
<feature type="transmembrane region" description="Helical" evidence="10">
    <location>
        <begin position="189"/>
        <end position="207"/>
    </location>
</feature>
<feature type="transmembrane region" description="Helical" evidence="10">
    <location>
        <begin position="124"/>
        <end position="141"/>
    </location>
</feature>
<keyword evidence="6 10" id="KW-1133">Transmembrane helix</keyword>
<keyword evidence="5 10" id="KW-0812">Transmembrane</keyword>
<evidence type="ECO:0000256" key="3">
    <source>
        <dbReference type="ARBA" id="ARBA00021717"/>
    </source>
</evidence>
<keyword evidence="8 10" id="KW-0975">Bacterial flagellum</keyword>
<evidence type="ECO:0000256" key="8">
    <source>
        <dbReference type="ARBA" id="ARBA00023143"/>
    </source>
</evidence>
<keyword evidence="12" id="KW-1185">Reference proteome</keyword>
<evidence type="ECO:0000256" key="7">
    <source>
        <dbReference type="ARBA" id="ARBA00023136"/>
    </source>
</evidence>
<comment type="function">
    <text evidence="1 10">Role in flagellar biosynthesis.</text>
</comment>
<organism evidence="11 12">
    <name type="scientific">Pseudorhizobium tarimense</name>
    <dbReference type="NCBI Taxonomy" id="1079109"/>
    <lineage>
        <taxon>Bacteria</taxon>
        <taxon>Pseudomonadati</taxon>
        <taxon>Pseudomonadota</taxon>
        <taxon>Alphaproteobacteria</taxon>
        <taxon>Hyphomicrobiales</taxon>
        <taxon>Rhizobiaceae</taxon>
        <taxon>Rhizobium/Agrobacterium group</taxon>
        <taxon>Pseudorhizobium</taxon>
    </lineage>
</organism>
<name>A0ABV2HAP6_9HYPH</name>
<keyword evidence="11" id="KW-0966">Cell projection</keyword>
<comment type="similarity">
    <text evidence="2 10">Belongs to the FliR/MopE/SpaR family.</text>
</comment>
<accession>A0ABV2HAP6</accession>
<evidence type="ECO:0000256" key="10">
    <source>
        <dbReference type="RuleBase" id="RU362071"/>
    </source>
</evidence>
<dbReference type="Proteomes" id="UP001549031">
    <property type="component" value="Unassembled WGS sequence"/>
</dbReference>
<reference evidence="11 12" key="1">
    <citation type="submission" date="2024-06" db="EMBL/GenBank/DDBJ databases">
        <title>Genomic Encyclopedia of Type Strains, Phase IV (KMG-IV): sequencing the most valuable type-strain genomes for metagenomic binning, comparative biology and taxonomic classification.</title>
        <authorList>
            <person name="Goeker M."/>
        </authorList>
    </citation>
    <scope>NUCLEOTIDE SEQUENCE [LARGE SCALE GENOMIC DNA]</scope>
    <source>
        <strain evidence="11 12">DSM 105042</strain>
    </source>
</reference>
<evidence type="ECO:0000256" key="6">
    <source>
        <dbReference type="ARBA" id="ARBA00022989"/>
    </source>
</evidence>
<dbReference type="InterPro" id="IPR006303">
    <property type="entry name" value="FliR"/>
</dbReference>
<protein>
    <recommendedName>
        <fullName evidence="3 9">Flagellar biosynthetic protein FliR</fullName>
    </recommendedName>
</protein>
<feature type="transmembrane region" description="Helical" evidence="10">
    <location>
        <begin position="6"/>
        <end position="26"/>
    </location>
</feature>
<gene>
    <name evidence="11" type="ORF">ABID21_003750</name>
</gene>
<evidence type="ECO:0000256" key="2">
    <source>
        <dbReference type="ARBA" id="ARBA00009772"/>
    </source>
</evidence>
<comment type="subcellular location">
    <subcellularLocation>
        <location evidence="10">Cell membrane</location>
        <topology evidence="10">Multi-pass membrane protein</topology>
    </subcellularLocation>
    <subcellularLocation>
        <location evidence="10">Bacterial flagellum basal body</location>
    </subcellularLocation>
</comment>
<keyword evidence="11" id="KW-0282">Flagellum</keyword>
<keyword evidence="7 10" id="KW-0472">Membrane</keyword>
<dbReference type="PANTHER" id="PTHR30065:SF8">
    <property type="entry name" value="FLAGELLAR BIOSYNTHETIC PROTEIN FLIR"/>
    <property type="match status" value="1"/>
</dbReference>
<evidence type="ECO:0000313" key="11">
    <source>
        <dbReference type="EMBL" id="MET3587622.1"/>
    </source>
</evidence>
<feature type="transmembrane region" description="Helical" evidence="10">
    <location>
        <begin position="38"/>
        <end position="55"/>
    </location>
</feature>
<keyword evidence="4 10" id="KW-1003">Cell membrane</keyword>
<dbReference type="InterPro" id="IPR002010">
    <property type="entry name" value="T3SS_IM_R"/>
</dbReference>
<comment type="caution">
    <text evidence="11">The sequence shown here is derived from an EMBL/GenBank/DDBJ whole genome shotgun (WGS) entry which is preliminary data.</text>
</comment>
<feature type="transmembrane region" description="Helical" evidence="10">
    <location>
        <begin position="67"/>
        <end position="86"/>
    </location>
</feature>
<dbReference type="EMBL" id="JBEPLJ010000015">
    <property type="protein sequence ID" value="MET3587622.1"/>
    <property type="molecule type" value="Genomic_DNA"/>
</dbReference>
<evidence type="ECO:0000313" key="12">
    <source>
        <dbReference type="Proteomes" id="UP001549031"/>
    </source>
</evidence>
<feature type="transmembrane region" description="Helical" evidence="10">
    <location>
        <begin position="213"/>
        <end position="236"/>
    </location>
</feature>